<dbReference type="InterPro" id="IPR050335">
    <property type="entry name" value="ERT1_acuK_gluconeogen_tf"/>
</dbReference>
<feature type="region of interest" description="Disordered" evidence="3">
    <location>
        <begin position="419"/>
        <end position="472"/>
    </location>
</feature>
<feature type="region of interest" description="Disordered" evidence="3">
    <location>
        <begin position="1"/>
        <end position="38"/>
    </location>
</feature>
<feature type="compositionally biased region" description="Basic and acidic residues" evidence="3">
    <location>
        <begin position="819"/>
        <end position="834"/>
    </location>
</feature>
<feature type="compositionally biased region" description="Polar residues" evidence="3">
    <location>
        <begin position="436"/>
        <end position="464"/>
    </location>
</feature>
<protein>
    <recommendedName>
        <fullName evidence="4">Zn(2)-C6 fungal-type domain-containing protein</fullName>
    </recommendedName>
</protein>
<dbReference type="GO" id="GO:0000981">
    <property type="term" value="F:DNA-binding transcription factor activity, RNA polymerase II-specific"/>
    <property type="evidence" value="ECO:0007669"/>
    <property type="project" value="InterPro"/>
</dbReference>
<evidence type="ECO:0000256" key="1">
    <source>
        <dbReference type="ARBA" id="ARBA00022723"/>
    </source>
</evidence>
<accession>A0A9P8CW63</accession>
<feature type="compositionally biased region" description="Polar residues" evidence="3">
    <location>
        <begin position="159"/>
        <end position="191"/>
    </location>
</feature>
<feature type="region of interest" description="Disordered" evidence="3">
    <location>
        <begin position="806"/>
        <end position="840"/>
    </location>
</feature>
<dbReference type="SMART" id="SM00066">
    <property type="entry name" value="GAL4"/>
    <property type="match status" value="1"/>
</dbReference>
<feature type="compositionally biased region" description="Low complexity" evidence="3">
    <location>
        <begin position="26"/>
        <end position="38"/>
    </location>
</feature>
<dbReference type="AlphaFoldDB" id="A0A9P8CW63"/>
<reference evidence="5" key="1">
    <citation type="submission" date="2021-07" db="EMBL/GenBank/DDBJ databases">
        <title>Draft genome of Mortierella alpina, strain LL118, isolated from an aspen leaf litter sample.</title>
        <authorList>
            <person name="Yang S."/>
            <person name="Vinatzer B.A."/>
        </authorList>
    </citation>
    <scope>NUCLEOTIDE SEQUENCE</scope>
    <source>
        <strain evidence="5">LL118</strain>
    </source>
</reference>
<feature type="domain" description="Zn(2)-C6 fungal-type" evidence="4">
    <location>
        <begin position="64"/>
        <end position="95"/>
    </location>
</feature>
<evidence type="ECO:0000313" key="6">
    <source>
        <dbReference type="Proteomes" id="UP000717515"/>
    </source>
</evidence>
<dbReference type="EMBL" id="JAIFTL010000272">
    <property type="protein sequence ID" value="KAG9320634.1"/>
    <property type="molecule type" value="Genomic_DNA"/>
</dbReference>
<sequence>MSHSYMMEADPLPDSAPMTPVPSQPSPIAAISSSAGPAAAPVPVPLHPQPAPRVKLYKAHVPSACINCKKAHLACDLSRPCKRCISVGKDDSCRDVEHKKRGRPKLIDKAVALESTAWDPAGKDATAKSAAALNKTRVKGKYTKSANYKMPKKTANGAKVTTESTFAAPQSNPSPMESSMGNLTGHPSSYPLQHEPEHPATSMPYRSQPPSSQSYPSRPLSMHSEPPLHGDHPEPLYYSSSLPSSTGQVKRPQEMYSAPSASPLATLFLTMELICARVSDESQTLWGYHPHDISHKSLYSIVAEEDRRKMGDLLQLIKDAVFSSASPNNPQNISHYPFLESSSSVFYQNRPGIMSSSAPGSSEYTDVIRVCHADGGSDLFNARMYVGGGLGTDLLRGLNIEHAYVVCIMARHTTQAVHDHARDRVSLEEPRPTGYSPAQTQSTAETQYTPKHQTQSHLSSQQRFSPLGSKEQDVARKISLPPIFTGPLDSTPSLASPSAASPLSSNSSNGRYSMTLGSSTSGGPLSAPPSSSYTVSLSKPASHSSSLPSFRTGPLHTARWLYDAEPFSGSGYSGHGAPSQRLPTVFADPLRSLSAPMGGFGVSKYLNRSESTPSFGNVRRHQLPLPSPLQSSQGSRMDVSARTPRSLQRDLSSSSFGASFASRSPPSSMKRPLADMADSQDRNRDIDNRHQDHRQHQSARPGSMPSPSPSSMNASSRPAYQSSLKLELQTMPPDHPAIDPSSAGVCPIVHGSQRREQIQQAVREMEAKEKLDRRLEQTNAPPCRWAKLSDQWKDCRDNGPPGHDCFSPKTTTVTTPGTGEREHGREYEEHEQGRGRGRTRVAEFSAEKSYFEARPMSSGCPRYAGENVPGGFSPRGDERSMDEGNSSNSLGFNHPTQIIGVNPFSTGPTSPSESHHRPSNSLRRTSSVGRSSFINRGSKGSVICMSGACGSICRCSGEDEETRAVKAMDAARKRMSVHSLLC</sequence>
<feature type="region of interest" description="Disordered" evidence="3">
    <location>
        <begin position="488"/>
        <end position="551"/>
    </location>
</feature>
<dbReference type="GO" id="GO:0008270">
    <property type="term" value="F:zinc ion binding"/>
    <property type="evidence" value="ECO:0007669"/>
    <property type="project" value="InterPro"/>
</dbReference>
<feature type="compositionally biased region" description="Polar residues" evidence="3">
    <location>
        <begin position="903"/>
        <end position="912"/>
    </location>
</feature>
<feature type="compositionally biased region" description="Low complexity" evidence="3">
    <location>
        <begin position="652"/>
        <end position="668"/>
    </location>
</feature>
<evidence type="ECO:0000256" key="3">
    <source>
        <dbReference type="SAM" id="MobiDB-lite"/>
    </source>
</evidence>
<keyword evidence="1" id="KW-0479">Metal-binding</keyword>
<feature type="compositionally biased region" description="Polar residues" evidence="3">
    <location>
        <begin position="883"/>
        <end position="896"/>
    </location>
</feature>
<organism evidence="5 6">
    <name type="scientific">Mortierella alpina</name>
    <name type="common">Oleaginous fungus</name>
    <name type="synonym">Mortierella renispora</name>
    <dbReference type="NCBI Taxonomy" id="64518"/>
    <lineage>
        <taxon>Eukaryota</taxon>
        <taxon>Fungi</taxon>
        <taxon>Fungi incertae sedis</taxon>
        <taxon>Mucoromycota</taxon>
        <taxon>Mortierellomycotina</taxon>
        <taxon>Mortierellomycetes</taxon>
        <taxon>Mortierellales</taxon>
        <taxon>Mortierellaceae</taxon>
        <taxon>Mortierella</taxon>
    </lineage>
</organism>
<feature type="compositionally biased region" description="Polar residues" evidence="3">
    <location>
        <begin position="919"/>
        <end position="933"/>
    </location>
</feature>
<dbReference type="PROSITE" id="PS00463">
    <property type="entry name" value="ZN2_CY6_FUNGAL_1"/>
    <property type="match status" value="1"/>
</dbReference>
<feature type="compositionally biased region" description="Low complexity" evidence="3">
    <location>
        <begin position="235"/>
        <end position="245"/>
    </location>
</feature>
<evidence type="ECO:0000256" key="2">
    <source>
        <dbReference type="ARBA" id="ARBA00023242"/>
    </source>
</evidence>
<name>A0A9P8CW63_MORAP</name>
<feature type="region of interest" description="Disordered" evidence="3">
    <location>
        <begin position="861"/>
        <end position="933"/>
    </location>
</feature>
<gene>
    <name evidence="5" type="ORF">KVV02_002814</name>
</gene>
<feature type="compositionally biased region" description="Low complexity" evidence="3">
    <location>
        <begin position="202"/>
        <end position="222"/>
    </location>
</feature>
<dbReference type="InterPro" id="IPR001138">
    <property type="entry name" value="Zn2Cys6_DnaBD"/>
</dbReference>
<feature type="compositionally biased region" description="Low complexity" evidence="3">
    <location>
        <begin position="698"/>
        <end position="718"/>
    </location>
</feature>
<dbReference type="CDD" id="cd00067">
    <property type="entry name" value="GAL4"/>
    <property type="match status" value="1"/>
</dbReference>
<evidence type="ECO:0000259" key="4">
    <source>
        <dbReference type="PROSITE" id="PS50048"/>
    </source>
</evidence>
<feature type="compositionally biased region" description="Basic and acidic residues" evidence="3">
    <location>
        <begin position="419"/>
        <end position="431"/>
    </location>
</feature>
<feature type="region of interest" description="Disordered" evidence="3">
    <location>
        <begin position="611"/>
        <end position="721"/>
    </location>
</feature>
<proteinExistence type="predicted"/>
<dbReference type="Proteomes" id="UP000717515">
    <property type="component" value="Unassembled WGS sequence"/>
</dbReference>
<keyword evidence="2" id="KW-0539">Nucleus</keyword>
<evidence type="ECO:0000313" key="5">
    <source>
        <dbReference type="EMBL" id="KAG9320634.1"/>
    </source>
</evidence>
<comment type="caution">
    <text evidence="5">The sequence shown here is derived from an EMBL/GenBank/DDBJ whole genome shotgun (WGS) entry which is preliminary data.</text>
</comment>
<feature type="compositionally biased region" description="Low complexity" evidence="3">
    <location>
        <begin position="492"/>
        <end position="549"/>
    </location>
</feature>
<feature type="region of interest" description="Disordered" evidence="3">
    <location>
        <begin position="144"/>
        <end position="257"/>
    </location>
</feature>
<feature type="compositionally biased region" description="Basic and acidic residues" evidence="3">
    <location>
        <begin position="679"/>
        <end position="690"/>
    </location>
</feature>
<dbReference type="PANTHER" id="PTHR47659">
    <property type="entry name" value="ZN(II)2CYS6 TRANSCRIPTION FACTOR (EUROFUNG)-RELATED"/>
    <property type="match status" value="1"/>
</dbReference>
<dbReference type="PANTHER" id="PTHR47659:SF4">
    <property type="entry name" value="ZN(II)2CYS6 TRANSCRIPTION FACTOR (EUROFUNG)"/>
    <property type="match status" value="1"/>
</dbReference>
<dbReference type="PROSITE" id="PS50048">
    <property type="entry name" value="ZN2_CY6_FUNGAL_2"/>
    <property type="match status" value="1"/>
</dbReference>